<keyword evidence="4" id="KW-0808">Transferase</keyword>
<gene>
    <name evidence="11" type="ORF">GSOID_T00025553001</name>
</gene>
<dbReference type="Proteomes" id="UP000011014">
    <property type="component" value="Unassembled WGS sequence"/>
</dbReference>
<keyword evidence="8 10" id="KW-0333">Golgi apparatus</keyword>
<keyword evidence="3 10" id="KW-0328">Glycosyltransferase</keyword>
<dbReference type="PANTHER" id="PTHR11214:SF378">
    <property type="entry name" value="BETA-1,3-GALACTOSYLTRANSFERASE 4"/>
    <property type="match status" value="1"/>
</dbReference>
<dbReference type="GO" id="GO:0006493">
    <property type="term" value="P:protein O-linked glycosylation"/>
    <property type="evidence" value="ECO:0007669"/>
    <property type="project" value="TreeGrafter"/>
</dbReference>
<dbReference type="Pfam" id="PF01762">
    <property type="entry name" value="Galactosyl_T"/>
    <property type="match status" value="1"/>
</dbReference>
<dbReference type="Gene3D" id="3.90.550.50">
    <property type="match status" value="1"/>
</dbReference>
<evidence type="ECO:0000256" key="8">
    <source>
        <dbReference type="ARBA" id="ARBA00023034"/>
    </source>
</evidence>
<reference evidence="11" key="1">
    <citation type="journal article" date="2010" name="Science">
        <title>Plasticity of animal genome architecture unmasked by rapid evolution of a pelagic tunicate.</title>
        <authorList>
            <person name="Denoeud F."/>
            <person name="Henriet S."/>
            <person name="Mungpakdee S."/>
            <person name="Aury J.M."/>
            <person name="Da Silva C."/>
            <person name="Brinkmann H."/>
            <person name="Mikhaleva J."/>
            <person name="Olsen L.C."/>
            <person name="Jubin C."/>
            <person name="Canestro C."/>
            <person name="Bouquet J.M."/>
            <person name="Danks G."/>
            <person name="Poulain J."/>
            <person name="Campsteijn C."/>
            <person name="Adamski M."/>
            <person name="Cross I."/>
            <person name="Yadetie F."/>
            <person name="Muffato M."/>
            <person name="Louis A."/>
            <person name="Butcher S."/>
            <person name="Tsagkogeorga G."/>
            <person name="Konrad A."/>
            <person name="Singh S."/>
            <person name="Jensen M.F."/>
            <person name="Cong E.H."/>
            <person name="Eikeseth-Otteraa H."/>
            <person name="Noel B."/>
            <person name="Anthouard V."/>
            <person name="Porcel B.M."/>
            <person name="Kachouri-Lafond R."/>
            <person name="Nishino A."/>
            <person name="Ugolini M."/>
            <person name="Chourrout P."/>
            <person name="Nishida H."/>
            <person name="Aasland R."/>
            <person name="Huzurbazar S."/>
            <person name="Westhof E."/>
            <person name="Delsuc F."/>
            <person name="Lehrach H."/>
            <person name="Reinhardt R."/>
            <person name="Weissenbach J."/>
            <person name="Roy S.W."/>
            <person name="Artiguenave F."/>
            <person name="Postlethwait J.H."/>
            <person name="Manak J.R."/>
            <person name="Thompson E.M."/>
            <person name="Jaillon O."/>
            <person name="Du Pasquier L."/>
            <person name="Boudinot P."/>
            <person name="Liberles D.A."/>
            <person name="Volff J.N."/>
            <person name="Philippe H."/>
            <person name="Lenhard B."/>
            <person name="Roest Crollius H."/>
            <person name="Wincker P."/>
            <person name="Chourrout D."/>
        </authorList>
    </citation>
    <scope>NUCLEOTIDE SEQUENCE [LARGE SCALE GENOMIC DNA]</scope>
</reference>
<dbReference type="EC" id="2.4.1.-" evidence="10"/>
<keyword evidence="7 10" id="KW-1133">Transmembrane helix</keyword>
<evidence type="ECO:0000256" key="2">
    <source>
        <dbReference type="ARBA" id="ARBA00008661"/>
    </source>
</evidence>
<evidence type="ECO:0000256" key="5">
    <source>
        <dbReference type="ARBA" id="ARBA00022692"/>
    </source>
</evidence>
<sequence length="312" mass="35877">MVERITIYAGAFAILFLFLIFSTENEKTTKIESFYHEPWKAAENITENDFIFESDICDPISVPPKWRNSKPWNIGFRRSLDCPKVKLLILVESAPNHFEHRKILRQFFRKKKRSDMAFFFVLGRSDVELTDEIEDDIIIGDFDDTYSNLPSKTKVAYEYFAGCPDPPDFMIMQDDDTVADIEPIIKILDAQKAKKSERAVYGLLHPNVPIMNSWMRSRGLWVGKASWPYKNWPTYISGPCTFMDKEAALAIADAAETALEVFNVPIEDALFTGILRVKGCVEIRNGRTMCHHLQSNIQKLKELTGYHENDSS</sequence>
<dbReference type="GO" id="GO:0016758">
    <property type="term" value="F:hexosyltransferase activity"/>
    <property type="evidence" value="ECO:0007669"/>
    <property type="project" value="InterPro"/>
</dbReference>
<accession>E4Y7N6</accession>
<evidence type="ECO:0000256" key="6">
    <source>
        <dbReference type="ARBA" id="ARBA00022968"/>
    </source>
</evidence>
<dbReference type="InterPro" id="IPR002659">
    <property type="entry name" value="Glyco_trans_31"/>
</dbReference>
<protein>
    <recommendedName>
        <fullName evidence="10">Hexosyltransferase</fullName>
        <ecNumber evidence="10">2.4.1.-</ecNumber>
    </recommendedName>
</protein>
<keyword evidence="5 10" id="KW-0812">Transmembrane</keyword>
<dbReference type="EMBL" id="FN654311">
    <property type="protein sequence ID" value="CBY31636.1"/>
    <property type="molecule type" value="Genomic_DNA"/>
</dbReference>
<evidence type="ECO:0000256" key="10">
    <source>
        <dbReference type="RuleBase" id="RU363063"/>
    </source>
</evidence>
<dbReference type="GO" id="GO:0000139">
    <property type="term" value="C:Golgi membrane"/>
    <property type="evidence" value="ECO:0007669"/>
    <property type="project" value="UniProtKB-SubCell"/>
</dbReference>
<keyword evidence="6 10" id="KW-0735">Signal-anchor</keyword>
<evidence type="ECO:0000256" key="1">
    <source>
        <dbReference type="ARBA" id="ARBA00004323"/>
    </source>
</evidence>
<proteinExistence type="inferred from homology"/>
<keyword evidence="9 10" id="KW-0472">Membrane</keyword>
<evidence type="ECO:0000256" key="4">
    <source>
        <dbReference type="ARBA" id="ARBA00022679"/>
    </source>
</evidence>
<evidence type="ECO:0000256" key="7">
    <source>
        <dbReference type="ARBA" id="ARBA00022989"/>
    </source>
</evidence>
<feature type="transmembrane region" description="Helical" evidence="10">
    <location>
        <begin position="6"/>
        <end position="23"/>
    </location>
</feature>
<dbReference type="AlphaFoldDB" id="E4Y7N6"/>
<evidence type="ECO:0000256" key="3">
    <source>
        <dbReference type="ARBA" id="ARBA00022676"/>
    </source>
</evidence>
<dbReference type="PANTHER" id="PTHR11214">
    <property type="entry name" value="BETA-1,3-N-ACETYLGLUCOSAMINYLTRANSFERASE"/>
    <property type="match status" value="1"/>
</dbReference>
<comment type="similarity">
    <text evidence="2 10">Belongs to the glycosyltransferase 31 family.</text>
</comment>
<organism evidence="11">
    <name type="scientific">Oikopleura dioica</name>
    <name type="common">Tunicate</name>
    <dbReference type="NCBI Taxonomy" id="34765"/>
    <lineage>
        <taxon>Eukaryota</taxon>
        <taxon>Metazoa</taxon>
        <taxon>Chordata</taxon>
        <taxon>Tunicata</taxon>
        <taxon>Appendicularia</taxon>
        <taxon>Copelata</taxon>
        <taxon>Oikopleuridae</taxon>
        <taxon>Oikopleura</taxon>
    </lineage>
</organism>
<comment type="subcellular location">
    <subcellularLocation>
        <location evidence="1 10">Golgi apparatus membrane</location>
        <topology evidence="1 10">Single-pass type II membrane protein</topology>
    </subcellularLocation>
</comment>
<name>E4Y7N6_OIKDI</name>
<evidence type="ECO:0000313" key="11">
    <source>
        <dbReference type="EMBL" id="CBY31636.1"/>
    </source>
</evidence>
<evidence type="ECO:0000256" key="9">
    <source>
        <dbReference type="ARBA" id="ARBA00023136"/>
    </source>
</evidence>